<reference evidence="3 4" key="1">
    <citation type="journal article" date="2017" name="PLoS Biol.">
        <title>The sea cucumber genome provides insights into morphological evolution and visceral regeneration.</title>
        <authorList>
            <person name="Zhang X."/>
            <person name="Sun L."/>
            <person name="Yuan J."/>
            <person name="Sun Y."/>
            <person name="Gao Y."/>
            <person name="Zhang L."/>
            <person name="Li S."/>
            <person name="Dai H."/>
            <person name="Hamel J.F."/>
            <person name="Liu C."/>
            <person name="Yu Y."/>
            <person name="Liu S."/>
            <person name="Lin W."/>
            <person name="Guo K."/>
            <person name="Jin S."/>
            <person name="Xu P."/>
            <person name="Storey K.B."/>
            <person name="Huan P."/>
            <person name="Zhang T."/>
            <person name="Zhou Y."/>
            <person name="Zhang J."/>
            <person name="Lin C."/>
            <person name="Li X."/>
            <person name="Xing L."/>
            <person name="Huo D."/>
            <person name="Sun M."/>
            <person name="Wang L."/>
            <person name="Mercier A."/>
            <person name="Li F."/>
            <person name="Yang H."/>
            <person name="Xiang J."/>
        </authorList>
    </citation>
    <scope>NUCLEOTIDE SEQUENCE [LARGE SCALE GENOMIC DNA]</scope>
    <source>
        <strain evidence="3">Shaxun</strain>
        <tissue evidence="3">Muscle</tissue>
    </source>
</reference>
<evidence type="ECO:0000313" key="4">
    <source>
        <dbReference type="Proteomes" id="UP000230750"/>
    </source>
</evidence>
<dbReference type="GO" id="GO:0004435">
    <property type="term" value="F:phosphatidylinositol-4,5-bisphosphate phospholipase C activity"/>
    <property type="evidence" value="ECO:0007669"/>
    <property type="project" value="UniProtKB-EC"/>
</dbReference>
<keyword evidence="1" id="KW-0442">Lipid degradation</keyword>
<dbReference type="PANTHER" id="PTHR10336">
    <property type="entry name" value="PHOSPHOINOSITIDE-SPECIFIC PHOSPHOLIPASE C FAMILY PROTEIN"/>
    <property type="match status" value="1"/>
</dbReference>
<dbReference type="STRING" id="307972.A0A2G8LGH4"/>
<dbReference type="AlphaFoldDB" id="A0A2G8LGH4"/>
<sequence length="66" mass="7491">FHVFLLSDEGSLLHPRDVAVYQDMTQLSHYFISSSHNTYLLEDQLKGPSSVEAYISSLQKGCRCVE</sequence>
<dbReference type="Gene3D" id="3.20.20.190">
    <property type="entry name" value="Phosphatidylinositol (PI) phosphodiesterase"/>
    <property type="match status" value="1"/>
</dbReference>
<dbReference type="OrthoDB" id="269822at2759"/>
<feature type="domain" description="Phosphatidylinositol-specific phospholipase C X" evidence="2">
    <location>
        <begin position="26"/>
        <end position="66"/>
    </location>
</feature>
<gene>
    <name evidence="3" type="ORF">BSL78_03719</name>
</gene>
<evidence type="ECO:0000256" key="1">
    <source>
        <dbReference type="RuleBase" id="RU361133"/>
    </source>
</evidence>
<dbReference type="EMBL" id="MRZV01000085">
    <property type="protein sequence ID" value="PIK59348.1"/>
    <property type="molecule type" value="Genomic_DNA"/>
</dbReference>
<feature type="non-terminal residue" evidence="3">
    <location>
        <position position="1"/>
    </location>
</feature>
<dbReference type="PANTHER" id="PTHR10336:SF209">
    <property type="entry name" value="PHOSPHOINOSITIDE PHOSPHOLIPASE C"/>
    <property type="match status" value="1"/>
</dbReference>
<keyword evidence="1" id="KW-0378">Hydrolase</keyword>
<dbReference type="SUPFAM" id="SSF51695">
    <property type="entry name" value="PLC-like phosphodiesterases"/>
    <property type="match status" value="1"/>
</dbReference>
<evidence type="ECO:0000313" key="3">
    <source>
        <dbReference type="EMBL" id="PIK59348.1"/>
    </source>
</evidence>
<dbReference type="EC" id="3.1.4.11" evidence="1"/>
<dbReference type="Pfam" id="PF00388">
    <property type="entry name" value="PI-PLC-X"/>
    <property type="match status" value="1"/>
</dbReference>
<feature type="non-terminal residue" evidence="3">
    <location>
        <position position="66"/>
    </location>
</feature>
<organism evidence="3 4">
    <name type="scientific">Stichopus japonicus</name>
    <name type="common">Sea cucumber</name>
    <dbReference type="NCBI Taxonomy" id="307972"/>
    <lineage>
        <taxon>Eukaryota</taxon>
        <taxon>Metazoa</taxon>
        <taxon>Echinodermata</taxon>
        <taxon>Eleutherozoa</taxon>
        <taxon>Echinozoa</taxon>
        <taxon>Holothuroidea</taxon>
        <taxon>Aspidochirotacea</taxon>
        <taxon>Aspidochirotida</taxon>
        <taxon>Stichopodidae</taxon>
        <taxon>Apostichopus</taxon>
    </lineage>
</organism>
<dbReference type="InterPro" id="IPR017946">
    <property type="entry name" value="PLC-like_Pdiesterase_TIM-brl"/>
</dbReference>
<accession>A0A2G8LGH4</accession>
<keyword evidence="1" id="KW-0443">Lipid metabolism</keyword>
<dbReference type="PROSITE" id="PS50007">
    <property type="entry name" value="PIPLC_X_DOMAIN"/>
    <property type="match status" value="1"/>
</dbReference>
<proteinExistence type="predicted"/>
<name>A0A2G8LGH4_STIJA</name>
<evidence type="ECO:0000259" key="2">
    <source>
        <dbReference type="Pfam" id="PF00388"/>
    </source>
</evidence>
<dbReference type="GO" id="GO:0016042">
    <property type="term" value="P:lipid catabolic process"/>
    <property type="evidence" value="ECO:0007669"/>
    <property type="project" value="UniProtKB-KW"/>
</dbReference>
<dbReference type="InterPro" id="IPR001192">
    <property type="entry name" value="PI-PLC_fam"/>
</dbReference>
<dbReference type="PRINTS" id="PR00390">
    <property type="entry name" value="PHPHLIPASEC"/>
</dbReference>
<protein>
    <recommendedName>
        <fullName evidence="1">Phosphoinositide phospholipase C</fullName>
        <ecNumber evidence="1">3.1.4.11</ecNumber>
    </recommendedName>
</protein>
<comment type="caution">
    <text evidence="3">The sequence shown here is derived from an EMBL/GenBank/DDBJ whole genome shotgun (WGS) entry which is preliminary data.</text>
</comment>
<dbReference type="Proteomes" id="UP000230750">
    <property type="component" value="Unassembled WGS sequence"/>
</dbReference>
<comment type="catalytic activity">
    <reaction evidence="1">
        <text>a 1,2-diacyl-sn-glycero-3-phospho-(1D-myo-inositol-4,5-bisphosphate) + H2O = 1D-myo-inositol 1,4,5-trisphosphate + a 1,2-diacyl-sn-glycerol + H(+)</text>
        <dbReference type="Rhea" id="RHEA:33179"/>
        <dbReference type="ChEBI" id="CHEBI:15377"/>
        <dbReference type="ChEBI" id="CHEBI:15378"/>
        <dbReference type="ChEBI" id="CHEBI:17815"/>
        <dbReference type="ChEBI" id="CHEBI:58456"/>
        <dbReference type="ChEBI" id="CHEBI:203600"/>
        <dbReference type="EC" id="3.1.4.11"/>
    </reaction>
</comment>
<dbReference type="InterPro" id="IPR000909">
    <property type="entry name" value="PLipase_C_PInositol-sp_X_dom"/>
</dbReference>
<keyword evidence="4" id="KW-1185">Reference proteome</keyword>
<dbReference type="GO" id="GO:0035556">
    <property type="term" value="P:intracellular signal transduction"/>
    <property type="evidence" value="ECO:0007669"/>
    <property type="project" value="InterPro"/>
</dbReference>